<protein>
    <submittedName>
        <fullName evidence="9">Cytochrome P450</fullName>
    </submittedName>
</protein>
<keyword evidence="6 7" id="KW-0503">Monooxygenase</keyword>
<dbReference type="InterPro" id="IPR036396">
    <property type="entry name" value="Cyt_P450_sf"/>
</dbReference>
<evidence type="ECO:0000256" key="2">
    <source>
        <dbReference type="ARBA" id="ARBA00022617"/>
    </source>
</evidence>
<dbReference type="PANTHER" id="PTHR46696">
    <property type="entry name" value="P450, PUTATIVE (EUROFUNG)-RELATED"/>
    <property type="match status" value="1"/>
</dbReference>
<evidence type="ECO:0000256" key="6">
    <source>
        <dbReference type="ARBA" id="ARBA00023033"/>
    </source>
</evidence>
<organism evidence="9 10">
    <name type="scientific">Actinomadura madurae</name>
    <dbReference type="NCBI Taxonomy" id="1993"/>
    <lineage>
        <taxon>Bacteria</taxon>
        <taxon>Bacillati</taxon>
        <taxon>Actinomycetota</taxon>
        <taxon>Actinomycetes</taxon>
        <taxon>Streptosporangiales</taxon>
        <taxon>Thermomonosporaceae</taxon>
        <taxon>Actinomadura</taxon>
    </lineage>
</organism>
<feature type="region of interest" description="Disordered" evidence="8">
    <location>
        <begin position="1"/>
        <end position="25"/>
    </location>
</feature>
<evidence type="ECO:0000256" key="8">
    <source>
        <dbReference type="SAM" id="MobiDB-lite"/>
    </source>
</evidence>
<evidence type="ECO:0000256" key="5">
    <source>
        <dbReference type="ARBA" id="ARBA00023004"/>
    </source>
</evidence>
<dbReference type="InterPro" id="IPR001128">
    <property type="entry name" value="Cyt_P450"/>
</dbReference>
<dbReference type="Proteomes" id="UP000183413">
    <property type="component" value="Unassembled WGS sequence"/>
</dbReference>
<dbReference type="EMBL" id="FOVH01000007">
    <property type="protein sequence ID" value="SFO53378.1"/>
    <property type="molecule type" value="Genomic_DNA"/>
</dbReference>
<dbReference type="InterPro" id="IPR017972">
    <property type="entry name" value="Cyt_P450_CS"/>
</dbReference>
<comment type="similarity">
    <text evidence="1 7">Belongs to the cytochrome P450 family.</text>
</comment>
<evidence type="ECO:0000313" key="10">
    <source>
        <dbReference type="Proteomes" id="UP000183413"/>
    </source>
</evidence>
<dbReference type="GO" id="GO:0016705">
    <property type="term" value="F:oxidoreductase activity, acting on paired donors, with incorporation or reduction of molecular oxygen"/>
    <property type="evidence" value="ECO:0007669"/>
    <property type="project" value="InterPro"/>
</dbReference>
<accession>A0A1I5HYF1</accession>
<dbReference type="InterPro" id="IPR002397">
    <property type="entry name" value="Cyt_P450_B"/>
</dbReference>
<evidence type="ECO:0000256" key="3">
    <source>
        <dbReference type="ARBA" id="ARBA00022723"/>
    </source>
</evidence>
<reference evidence="9 10" key="1">
    <citation type="submission" date="2016-10" db="EMBL/GenBank/DDBJ databases">
        <authorList>
            <person name="de Groot N.N."/>
        </authorList>
    </citation>
    <scope>NUCLEOTIDE SEQUENCE [LARGE SCALE GENOMIC DNA]</scope>
    <source>
        <strain evidence="9 10">DSM 43067</strain>
    </source>
</reference>
<dbReference type="STRING" id="1993.SAMN04489713_10714"/>
<proteinExistence type="inferred from homology"/>
<dbReference type="FunFam" id="1.10.630.10:FF:000018">
    <property type="entry name" value="Cytochrome P450 monooxygenase"/>
    <property type="match status" value="1"/>
</dbReference>
<dbReference type="Gene3D" id="1.10.630.10">
    <property type="entry name" value="Cytochrome P450"/>
    <property type="match status" value="1"/>
</dbReference>
<keyword evidence="3 7" id="KW-0479">Metal-binding</keyword>
<keyword evidence="2 7" id="KW-0349">Heme</keyword>
<name>A0A1I5HYF1_9ACTN</name>
<dbReference type="GO" id="GO:0020037">
    <property type="term" value="F:heme binding"/>
    <property type="evidence" value="ECO:0007669"/>
    <property type="project" value="InterPro"/>
</dbReference>
<dbReference type="InParanoid" id="A0A1I5HYF1"/>
<dbReference type="RefSeq" id="WP_143118524.1">
    <property type="nucleotide sequence ID" value="NZ_FOVH01000007.1"/>
</dbReference>
<keyword evidence="4 7" id="KW-0560">Oxidoreductase</keyword>
<dbReference type="Pfam" id="PF00067">
    <property type="entry name" value="p450"/>
    <property type="match status" value="1"/>
</dbReference>
<evidence type="ECO:0000256" key="1">
    <source>
        <dbReference type="ARBA" id="ARBA00010617"/>
    </source>
</evidence>
<dbReference type="SUPFAM" id="SSF48264">
    <property type="entry name" value="Cytochrome P450"/>
    <property type="match status" value="1"/>
</dbReference>
<dbReference type="GO" id="GO:0005506">
    <property type="term" value="F:iron ion binding"/>
    <property type="evidence" value="ECO:0007669"/>
    <property type="project" value="InterPro"/>
</dbReference>
<evidence type="ECO:0000256" key="4">
    <source>
        <dbReference type="ARBA" id="ARBA00023002"/>
    </source>
</evidence>
<gene>
    <name evidence="9" type="ORF">SAMN04489713_10714</name>
</gene>
<dbReference type="PRINTS" id="PR00359">
    <property type="entry name" value="BP450"/>
</dbReference>
<dbReference type="PANTHER" id="PTHR46696:SF6">
    <property type="entry name" value="P450, PUTATIVE (EUROFUNG)-RELATED"/>
    <property type="match status" value="1"/>
</dbReference>
<keyword evidence="5 7" id="KW-0408">Iron</keyword>
<evidence type="ECO:0000256" key="7">
    <source>
        <dbReference type="RuleBase" id="RU000461"/>
    </source>
</evidence>
<evidence type="ECO:0000313" key="9">
    <source>
        <dbReference type="EMBL" id="SFO53378.1"/>
    </source>
</evidence>
<dbReference type="PROSITE" id="PS00086">
    <property type="entry name" value="CYTOCHROME_P450"/>
    <property type="match status" value="1"/>
</dbReference>
<sequence length="423" mass="47445">MTTETHPPTCPVAHGQAFNPLDPGQSGDPYPWLRAAQAECPVFYMPEQNMWCVTRYADVVQVLRDTETYSSRKVIRLAQLDADLLDAFPDGPPDEVLVSTDPPKHTRLRALAQTAFTPKLVNEREDEIRALCHRLIDGFADRGRCDLAAEFAERLPVQAITRLVGAPLEKSEDFYQWGIDRVTLLLGAPRLDERQRAELSRRVVAMSTWLREFVEERRENPRDDLASALVHATTDEGFPVLSTPETVTMIGTILSAGSSTTSHFLPLMVRELLSHPDQWAQVAADRGVLKRAVEEVLRYRTSVHGVTRTTTRPVTLGGVDLPEGADLYVHYAAAQRDPEIFDDPDTLDVHRPNVKRHFAFGRGVHTCLGAPLARLEARVALECLIDRLPNLRLAPDAPPERWIPSMLTPGLERLDLEWDPIRA</sequence>
<dbReference type="eggNOG" id="COG2124">
    <property type="taxonomic scope" value="Bacteria"/>
</dbReference>
<dbReference type="AlphaFoldDB" id="A0A1I5HYF1"/>
<dbReference type="GO" id="GO:0004497">
    <property type="term" value="F:monooxygenase activity"/>
    <property type="evidence" value="ECO:0007669"/>
    <property type="project" value="UniProtKB-KW"/>
</dbReference>
<keyword evidence="10" id="KW-1185">Reference proteome</keyword>